<dbReference type="NCBIfam" id="TIGR03696">
    <property type="entry name" value="Rhs_assc_core"/>
    <property type="match status" value="1"/>
</dbReference>
<dbReference type="AlphaFoldDB" id="A0A017RRJ3"/>
<dbReference type="Proteomes" id="UP000019681">
    <property type="component" value="Unassembled WGS sequence"/>
</dbReference>
<dbReference type="Pfam" id="PF25023">
    <property type="entry name" value="TEN_YD-shell"/>
    <property type="match status" value="1"/>
</dbReference>
<dbReference type="NCBIfam" id="TIGR01643">
    <property type="entry name" value="YD_repeat_2x"/>
    <property type="match status" value="1"/>
</dbReference>
<dbReference type="InterPro" id="IPR056823">
    <property type="entry name" value="TEN-like_YD-shell"/>
</dbReference>
<comment type="caution">
    <text evidence="4">The sequence shown here is derived from an EMBL/GenBank/DDBJ whole genome shotgun (WGS) entry which is preliminary data.</text>
</comment>
<gene>
    <name evidence="4" type="ORF">Q428_14180</name>
</gene>
<dbReference type="Gene3D" id="2.180.10.10">
    <property type="entry name" value="RHS repeat-associated core"/>
    <property type="match status" value="1"/>
</dbReference>
<feature type="domain" description="Teneurin-like YD-shell" evidence="3">
    <location>
        <begin position="47"/>
        <end position="156"/>
    </location>
</feature>
<dbReference type="InterPro" id="IPR006530">
    <property type="entry name" value="YD"/>
</dbReference>
<accession>A0A017RRJ3</accession>
<dbReference type="STRING" id="1403537.Q428_14180"/>
<evidence type="ECO:0000259" key="3">
    <source>
        <dbReference type="Pfam" id="PF25023"/>
    </source>
</evidence>
<evidence type="ECO:0000313" key="4">
    <source>
        <dbReference type="EMBL" id="EYE87272.1"/>
    </source>
</evidence>
<evidence type="ECO:0000259" key="2">
    <source>
        <dbReference type="Pfam" id="PF15636"/>
    </source>
</evidence>
<proteinExistence type="predicted"/>
<keyword evidence="1" id="KW-0677">Repeat</keyword>
<dbReference type="InterPro" id="IPR050708">
    <property type="entry name" value="T6SS_VgrG/RHS"/>
</dbReference>
<dbReference type="InterPro" id="IPR028916">
    <property type="entry name" value="Tox-GHH_dom"/>
</dbReference>
<organism evidence="4 5">
    <name type="scientific">Fervidicella metallireducens AeB</name>
    <dbReference type="NCBI Taxonomy" id="1403537"/>
    <lineage>
        <taxon>Bacteria</taxon>
        <taxon>Bacillati</taxon>
        <taxon>Bacillota</taxon>
        <taxon>Clostridia</taxon>
        <taxon>Eubacteriales</taxon>
        <taxon>Clostridiaceae</taxon>
        <taxon>Fervidicella</taxon>
    </lineage>
</organism>
<evidence type="ECO:0000256" key="1">
    <source>
        <dbReference type="ARBA" id="ARBA00022737"/>
    </source>
</evidence>
<dbReference type="PANTHER" id="PTHR32305:SF17">
    <property type="entry name" value="TRNA NUCLEASE WAPA"/>
    <property type="match status" value="1"/>
</dbReference>
<dbReference type="RefSeq" id="WP_051515179.1">
    <property type="nucleotide sequence ID" value="NZ_AZQP01000076.1"/>
</dbReference>
<dbReference type="Pfam" id="PF15636">
    <property type="entry name" value="Tox-GHH"/>
    <property type="match status" value="1"/>
</dbReference>
<dbReference type="OrthoDB" id="1899157at2"/>
<keyword evidence="5" id="KW-1185">Reference proteome</keyword>
<dbReference type="InterPro" id="IPR022385">
    <property type="entry name" value="Rhs_assc_core"/>
</dbReference>
<feature type="domain" description="Tox-GHH" evidence="2">
    <location>
        <begin position="244"/>
        <end position="317"/>
    </location>
</feature>
<sequence length="341" mass="37866">MGRQLASISGNGINAFFKYNAEGIRTEKTVGTVTTKYHLVGDKVTFESNGTDTIYYSYDSSDNLIAMKLNGVEYYYIRNAQGDILGLLDGTGTQVVSYTYDSWGKLISIEGSLKDSVGVKNPYRYRGYRYDTEAGMYYLNSRYYSPEFCRMLNADDVEIAEILKGELLGSNLFAYCMNDPINETDSTGFMLDTIFDIISIGRSISYVASSPTSVTAWVALSADIGCAFIPGATGGGTAVRAASKSIASMRRSAVRIAWKEEQQLVKATGKGTRAWNKAEKKELLSTGKVRGYHGHHINSVKKYPHLAGLPSNIRFLKRSEHLKKHGGNWRNQTTGRLIYRR</sequence>
<dbReference type="PANTHER" id="PTHR32305">
    <property type="match status" value="1"/>
</dbReference>
<reference evidence="4 5" key="1">
    <citation type="journal article" date="2014" name="Genome Announc.">
        <title>Draft Genome Sequence of Fervidicella metallireducens Strain AeBT, an Iron-Reducing Thermoanaerobe from the Great Artesian Basin.</title>
        <authorList>
            <person name="Patel B.K."/>
        </authorList>
    </citation>
    <scope>NUCLEOTIDE SEQUENCE [LARGE SCALE GENOMIC DNA]</scope>
    <source>
        <strain evidence="4 5">AeB</strain>
    </source>
</reference>
<name>A0A017RRJ3_9CLOT</name>
<evidence type="ECO:0000313" key="5">
    <source>
        <dbReference type="Proteomes" id="UP000019681"/>
    </source>
</evidence>
<protein>
    <submittedName>
        <fullName evidence="4">Uncharacterized protein</fullName>
    </submittedName>
</protein>
<dbReference type="EMBL" id="AZQP01000076">
    <property type="protein sequence ID" value="EYE87272.1"/>
    <property type="molecule type" value="Genomic_DNA"/>
</dbReference>